<comment type="caution">
    <text evidence="5">The sequence shown here is derived from an EMBL/GenBank/DDBJ whole genome shotgun (WGS) entry which is preliminary data.</text>
</comment>
<feature type="domain" description="4'-phosphopantetheinyl transferase N-terminal" evidence="4">
    <location>
        <begin position="3"/>
        <end position="67"/>
    </location>
</feature>
<protein>
    <recommendedName>
        <fullName evidence="7">4'-phosphopantetheinyl transferase</fullName>
    </recommendedName>
</protein>
<keyword evidence="6" id="KW-1185">Reference proteome</keyword>
<sequence length="207" mass="23129">MIRQVRKEDRLLKAASHMLVSVLLGERLGIGYRELVFRRGKYGKPYLDYEYAPSFNLSHSGKLVVCALADLEVGVDVERSDPLDAAVIRTLLGETSPAAIGGLAEPEELQSFYERWTMLESWLKAEGTGLSGDCMLASFNPRCEGQLFRAEASDCDSKPWIIERLSLGLPISEPYVLSVCRRPEERPASEINMLDASSLAQRFCRLI</sequence>
<dbReference type="Proteomes" id="UP000606653">
    <property type="component" value="Unassembled WGS sequence"/>
</dbReference>
<evidence type="ECO:0000313" key="5">
    <source>
        <dbReference type="EMBL" id="GGO05545.1"/>
    </source>
</evidence>
<proteinExistence type="inferred from homology"/>
<gene>
    <name evidence="5" type="ORF">GCM10010969_32060</name>
</gene>
<evidence type="ECO:0000259" key="4">
    <source>
        <dbReference type="Pfam" id="PF22624"/>
    </source>
</evidence>
<dbReference type="InterPro" id="IPR008278">
    <property type="entry name" value="4-PPantetheinyl_Trfase_dom"/>
</dbReference>
<evidence type="ECO:0008006" key="7">
    <source>
        <dbReference type="Google" id="ProtNLM"/>
    </source>
</evidence>
<evidence type="ECO:0000259" key="3">
    <source>
        <dbReference type="Pfam" id="PF01648"/>
    </source>
</evidence>
<name>A0ABQ2L973_9BACL</name>
<dbReference type="EMBL" id="BMLN01000010">
    <property type="protein sequence ID" value="GGO05545.1"/>
    <property type="molecule type" value="Genomic_DNA"/>
</dbReference>
<reference evidence="6" key="1">
    <citation type="journal article" date="2019" name="Int. J. Syst. Evol. Microbiol.">
        <title>The Global Catalogue of Microorganisms (GCM) 10K type strain sequencing project: providing services to taxonomists for standard genome sequencing and annotation.</title>
        <authorList>
            <consortium name="The Broad Institute Genomics Platform"/>
            <consortium name="The Broad Institute Genome Sequencing Center for Infectious Disease"/>
            <person name="Wu L."/>
            <person name="Ma J."/>
        </authorList>
    </citation>
    <scope>NUCLEOTIDE SEQUENCE [LARGE SCALE GENOMIC DNA]</scope>
    <source>
        <strain evidence="6">CGMCC 1.6964</strain>
    </source>
</reference>
<dbReference type="PANTHER" id="PTHR12215:SF10">
    <property type="entry name" value="L-AMINOADIPATE-SEMIALDEHYDE DEHYDROGENASE-PHOSPHOPANTETHEINYL TRANSFERASE"/>
    <property type="match status" value="1"/>
</dbReference>
<dbReference type="Pfam" id="PF01648">
    <property type="entry name" value="ACPS"/>
    <property type="match status" value="1"/>
</dbReference>
<dbReference type="Gene3D" id="3.90.470.20">
    <property type="entry name" value="4'-phosphopantetheinyl transferase domain"/>
    <property type="match status" value="2"/>
</dbReference>
<evidence type="ECO:0000256" key="2">
    <source>
        <dbReference type="ARBA" id="ARBA00022679"/>
    </source>
</evidence>
<dbReference type="InterPro" id="IPR055066">
    <property type="entry name" value="AASDHPPT_N"/>
</dbReference>
<dbReference type="InterPro" id="IPR050559">
    <property type="entry name" value="P-Pant_transferase_sf"/>
</dbReference>
<comment type="similarity">
    <text evidence="1">Belongs to the P-Pant transferase superfamily. Gsp/Sfp/HetI/AcpT family.</text>
</comment>
<accession>A0ABQ2L973</accession>
<evidence type="ECO:0000256" key="1">
    <source>
        <dbReference type="ARBA" id="ARBA00010990"/>
    </source>
</evidence>
<feature type="domain" description="4'-phosphopantetheinyl transferase" evidence="3">
    <location>
        <begin position="73"/>
        <end position="180"/>
    </location>
</feature>
<dbReference type="InterPro" id="IPR037143">
    <property type="entry name" value="4-PPantetheinyl_Trfase_dom_sf"/>
</dbReference>
<dbReference type="Pfam" id="PF22624">
    <property type="entry name" value="AASDHPPT_N"/>
    <property type="match status" value="1"/>
</dbReference>
<evidence type="ECO:0000313" key="6">
    <source>
        <dbReference type="Proteomes" id="UP000606653"/>
    </source>
</evidence>
<dbReference type="SUPFAM" id="SSF56214">
    <property type="entry name" value="4'-phosphopantetheinyl transferase"/>
    <property type="match status" value="2"/>
</dbReference>
<keyword evidence="2" id="KW-0808">Transferase</keyword>
<dbReference type="PANTHER" id="PTHR12215">
    <property type="entry name" value="PHOSPHOPANTETHEINE TRANSFERASE"/>
    <property type="match status" value="1"/>
</dbReference>
<organism evidence="5 6">
    <name type="scientific">Saccharibacillus kuerlensis</name>
    <dbReference type="NCBI Taxonomy" id="459527"/>
    <lineage>
        <taxon>Bacteria</taxon>
        <taxon>Bacillati</taxon>
        <taxon>Bacillota</taxon>
        <taxon>Bacilli</taxon>
        <taxon>Bacillales</taxon>
        <taxon>Paenibacillaceae</taxon>
        <taxon>Saccharibacillus</taxon>
    </lineage>
</organism>